<reference evidence="2" key="1">
    <citation type="journal article" date="2012" name="Science">
        <title>The Paleozoic origin of enzymatic lignin decomposition reconstructed from 31 fungal genomes.</title>
        <authorList>
            <person name="Floudas D."/>
            <person name="Binder M."/>
            <person name="Riley R."/>
            <person name="Barry K."/>
            <person name="Blanchette R.A."/>
            <person name="Henrissat B."/>
            <person name="Martinez A.T."/>
            <person name="Otillar R."/>
            <person name="Spatafora J.W."/>
            <person name="Yadav J.S."/>
            <person name="Aerts A."/>
            <person name="Benoit I."/>
            <person name="Boyd A."/>
            <person name="Carlson A."/>
            <person name="Copeland A."/>
            <person name="Coutinho P.M."/>
            <person name="de Vries R.P."/>
            <person name="Ferreira P."/>
            <person name="Findley K."/>
            <person name="Foster B."/>
            <person name="Gaskell J."/>
            <person name="Glotzer D."/>
            <person name="Gorecki P."/>
            <person name="Heitman J."/>
            <person name="Hesse C."/>
            <person name="Hori C."/>
            <person name="Igarashi K."/>
            <person name="Jurgens J.A."/>
            <person name="Kallen N."/>
            <person name="Kersten P."/>
            <person name="Kohler A."/>
            <person name="Kuees U."/>
            <person name="Kumar T.K.A."/>
            <person name="Kuo A."/>
            <person name="LaButti K."/>
            <person name="Larrondo L.F."/>
            <person name="Lindquist E."/>
            <person name="Ling A."/>
            <person name="Lombard V."/>
            <person name="Lucas S."/>
            <person name="Lundell T."/>
            <person name="Martin R."/>
            <person name="McLaughlin D.J."/>
            <person name="Morgenstern I."/>
            <person name="Morin E."/>
            <person name="Murat C."/>
            <person name="Nagy L.G."/>
            <person name="Nolan M."/>
            <person name="Ohm R.A."/>
            <person name="Patyshakuliyeva A."/>
            <person name="Rokas A."/>
            <person name="Ruiz-Duenas F.J."/>
            <person name="Sabat G."/>
            <person name="Salamov A."/>
            <person name="Samejima M."/>
            <person name="Schmutz J."/>
            <person name="Slot J.C."/>
            <person name="St John F."/>
            <person name="Stenlid J."/>
            <person name="Sun H."/>
            <person name="Sun S."/>
            <person name="Syed K."/>
            <person name="Tsang A."/>
            <person name="Wiebenga A."/>
            <person name="Young D."/>
            <person name="Pisabarro A."/>
            <person name="Eastwood D.C."/>
            <person name="Martin F."/>
            <person name="Cullen D."/>
            <person name="Grigoriev I.V."/>
            <person name="Hibbett D.S."/>
        </authorList>
    </citation>
    <scope>NUCLEOTIDE SEQUENCE [LARGE SCALE GENOMIC DNA]</scope>
    <source>
        <strain evidence="2">RWD-64-598 SS2</strain>
    </source>
</reference>
<dbReference type="GeneID" id="19202900"/>
<dbReference type="KEGG" id="cput:CONPUDRAFT_151679"/>
<gene>
    <name evidence="1" type="ORF">CONPUDRAFT_151679</name>
</gene>
<evidence type="ECO:0000313" key="1">
    <source>
        <dbReference type="EMBL" id="EIW82606.1"/>
    </source>
</evidence>
<dbReference type="EMBL" id="JH711576">
    <property type="protein sequence ID" value="EIW82606.1"/>
    <property type="molecule type" value="Genomic_DNA"/>
</dbReference>
<name>A0A5M3MU25_CONPW</name>
<protein>
    <submittedName>
        <fullName evidence="1">Uncharacterized protein</fullName>
    </submittedName>
</protein>
<dbReference type="AlphaFoldDB" id="A0A5M3MU25"/>
<sequence length="104" mass="11338">MLPAIAPTTPIPAVPKMPATLELDSTRSAAPLKLLACGVGRLEREPPSVRVAPLGYETGYGRDQLSRVREGYARQWLVSDRCTGKRGLRTGRFRPWTGPPQAVV</sequence>
<accession>A0A5M3MU25</accession>
<proteinExistence type="predicted"/>
<keyword evidence="2" id="KW-1185">Reference proteome</keyword>
<comment type="caution">
    <text evidence="1">The sequence shown here is derived from an EMBL/GenBank/DDBJ whole genome shotgun (WGS) entry which is preliminary data.</text>
</comment>
<organism evidence="1 2">
    <name type="scientific">Coniophora puteana (strain RWD-64-598)</name>
    <name type="common">Brown rot fungus</name>
    <dbReference type="NCBI Taxonomy" id="741705"/>
    <lineage>
        <taxon>Eukaryota</taxon>
        <taxon>Fungi</taxon>
        <taxon>Dikarya</taxon>
        <taxon>Basidiomycota</taxon>
        <taxon>Agaricomycotina</taxon>
        <taxon>Agaricomycetes</taxon>
        <taxon>Agaricomycetidae</taxon>
        <taxon>Boletales</taxon>
        <taxon>Coniophorineae</taxon>
        <taxon>Coniophoraceae</taxon>
        <taxon>Coniophora</taxon>
    </lineage>
</organism>
<evidence type="ECO:0000313" key="2">
    <source>
        <dbReference type="Proteomes" id="UP000053558"/>
    </source>
</evidence>
<dbReference type="Proteomes" id="UP000053558">
    <property type="component" value="Unassembled WGS sequence"/>
</dbReference>
<dbReference type="RefSeq" id="XP_007766627.1">
    <property type="nucleotide sequence ID" value="XM_007768437.1"/>
</dbReference>